<dbReference type="RefSeq" id="YP_010246107.1">
    <property type="nucleotide sequence ID" value="NC_060132.1"/>
</dbReference>
<dbReference type="Proteomes" id="UP000320647">
    <property type="component" value="Segment"/>
</dbReference>
<proteinExistence type="predicted"/>
<dbReference type="KEGG" id="vg:70080644"/>
<dbReference type="EMBL" id="MK967378">
    <property type="protein sequence ID" value="QDM56009.1"/>
    <property type="molecule type" value="Genomic_DNA"/>
</dbReference>
<sequence length="31" mass="3448">MNPGFMIVNMSDPESRICYSGSRMVGLGLVW</sequence>
<evidence type="ECO:0000313" key="1">
    <source>
        <dbReference type="EMBL" id="QDM56009.1"/>
    </source>
</evidence>
<dbReference type="GeneID" id="70080644"/>
<evidence type="ECO:0000313" key="2">
    <source>
        <dbReference type="Proteomes" id="UP000320647"/>
    </source>
</evidence>
<organism evidence="1 2">
    <name type="scientific">Gordonia phage Trax</name>
    <dbReference type="NCBI Taxonomy" id="2591121"/>
    <lineage>
        <taxon>Viruses</taxon>
        <taxon>Duplodnaviria</taxon>
        <taxon>Heunggongvirae</taxon>
        <taxon>Uroviricota</taxon>
        <taxon>Caudoviricetes</taxon>
        <taxon>Deeyouvirinae</taxon>
        <taxon>Nevillevirus</taxon>
        <taxon>Nevillevirus trax</taxon>
    </lineage>
</organism>
<name>A0A515MH73_9CAUD</name>
<keyword evidence="2" id="KW-1185">Reference proteome</keyword>
<accession>A0A515MH73</accession>
<reference evidence="1 2" key="1">
    <citation type="submission" date="2019-05" db="EMBL/GenBank/DDBJ databases">
        <authorList>
            <person name="Burke A."/>
            <person name="Deelsnyder S."/>
            <person name="Fournier A."/>
            <person name="Low S."/>
            <person name="Murawski K."/>
            <person name="Worthington R."/>
            <person name="Molloy S.D."/>
            <person name="Garlena R.A."/>
            <person name="Russell D.A."/>
            <person name="Pope W.H."/>
            <person name="Jacobs-Sera D."/>
            <person name="Hatfull G.F."/>
        </authorList>
    </citation>
    <scope>NUCLEOTIDE SEQUENCE [LARGE SCALE GENOMIC DNA]</scope>
</reference>
<protein>
    <submittedName>
        <fullName evidence="1">Uncharacterized protein</fullName>
    </submittedName>
</protein>
<gene>
    <name evidence="1" type="primary">129</name>
    <name evidence="1" type="ORF">SEA_TRAX_129</name>
</gene>